<dbReference type="Pfam" id="PF00528">
    <property type="entry name" value="BPD_transp_1"/>
    <property type="match status" value="1"/>
</dbReference>
<evidence type="ECO:0000313" key="10">
    <source>
        <dbReference type="Proteomes" id="UP000263094"/>
    </source>
</evidence>
<accession>A0A372M256</accession>
<comment type="similarity">
    <text evidence="7">Belongs to the binding-protein-dependent transport system permease family.</text>
</comment>
<evidence type="ECO:0000256" key="3">
    <source>
        <dbReference type="ARBA" id="ARBA00022475"/>
    </source>
</evidence>
<name>A0A372M256_9ACTN</name>
<dbReference type="InterPro" id="IPR035906">
    <property type="entry name" value="MetI-like_sf"/>
</dbReference>
<dbReference type="EMBL" id="QUAK01000105">
    <property type="protein sequence ID" value="RFU85022.1"/>
    <property type="molecule type" value="Genomic_DNA"/>
</dbReference>
<dbReference type="PANTHER" id="PTHR32243:SF18">
    <property type="entry name" value="INNER MEMBRANE ABC TRANSPORTER PERMEASE PROTEIN YCJP"/>
    <property type="match status" value="1"/>
</dbReference>
<dbReference type="RefSeq" id="WP_128557355.1">
    <property type="nucleotide sequence ID" value="NZ_QUAK01000105.1"/>
</dbReference>
<dbReference type="PANTHER" id="PTHR32243">
    <property type="entry name" value="MALTOSE TRANSPORT SYSTEM PERMEASE-RELATED"/>
    <property type="match status" value="1"/>
</dbReference>
<feature type="domain" description="ABC transmembrane type-1" evidence="8">
    <location>
        <begin position="74"/>
        <end position="266"/>
    </location>
</feature>
<evidence type="ECO:0000256" key="5">
    <source>
        <dbReference type="ARBA" id="ARBA00022989"/>
    </source>
</evidence>
<evidence type="ECO:0000256" key="1">
    <source>
        <dbReference type="ARBA" id="ARBA00004651"/>
    </source>
</evidence>
<keyword evidence="3" id="KW-1003">Cell membrane</keyword>
<keyword evidence="4 7" id="KW-0812">Transmembrane</keyword>
<evidence type="ECO:0000256" key="6">
    <source>
        <dbReference type="ARBA" id="ARBA00023136"/>
    </source>
</evidence>
<keyword evidence="10" id="KW-1185">Reference proteome</keyword>
<reference evidence="9 10" key="1">
    <citation type="submission" date="2018-08" db="EMBL/GenBank/DDBJ databases">
        <title>Isolation, diversity and antifungal activity of Actinobacteria from wheat.</title>
        <authorList>
            <person name="Han C."/>
        </authorList>
    </citation>
    <scope>NUCLEOTIDE SEQUENCE [LARGE SCALE GENOMIC DNA]</scope>
    <source>
        <strain evidence="9 10">NEAU-YY421</strain>
    </source>
</reference>
<dbReference type="InterPro" id="IPR050901">
    <property type="entry name" value="BP-dep_ABC_trans_perm"/>
</dbReference>
<evidence type="ECO:0000256" key="4">
    <source>
        <dbReference type="ARBA" id="ARBA00022692"/>
    </source>
</evidence>
<comment type="subcellular location">
    <subcellularLocation>
        <location evidence="1 7">Cell membrane</location>
        <topology evidence="1 7">Multi-pass membrane protein</topology>
    </subcellularLocation>
</comment>
<gene>
    <name evidence="9" type="ORF">DY218_19505</name>
</gene>
<evidence type="ECO:0000256" key="2">
    <source>
        <dbReference type="ARBA" id="ARBA00022448"/>
    </source>
</evidence>
<dbReference type="GO" id="GO:0005886">
    <property type="term" value="C:plasma membrane"/>
    <property type="evidence" value="ECO:0007669"/>
    <property type="project" value="UniProtKB-SubCell"/>
</dbReference>
<dbReference type="PROSITE" id="PS50928">
    <property type="entry name" value="ABC_TM1"/>
    <property type="match status" value="1"/>
</dbReference>
<organism evidence="9 10">
    <name type="scientific">Streptomyces triticagri</name>
    <dbReference type="NCBI Taxonomy" id="2293568"/>
    <lineage>
        <taxon>Bacteria</taxon>
        <taxon>Bacillati</taxon>
        <taxon>Actinomycetota</taxon>
        <taxon>Actinomycetes</taxon>
        <taxon>Kitasatosporales</taxon>
        <taxon>Streptomycetaceae</taxon>
        <taxon>Streptomyces</taxon>
    </lineage>
</organism>
<dbReference type="Proteomes" id="UP000263094">
    <property type="component" value="Unassembled WGS sequence"/>
</dbReference>
<dbReference type="OrthoDB" id="3228189at2"/>
<dbReference type="AlphaFoldDB" id="A0A372M256"/>
<proteinExistence type="inferred from homology"/>
<dbReference type="SUPFAM" id="SSF161098">
    <property type="entry name" value="MetI-like"/>
    <property type="match status" value="1"/>
</dbReference>
<keyword evidence="2 7" id="KW-0813">Transport</keyword>
<sequence length="282" mass="29969">MAPVAVTSTARRRTGAAAAYSVLGLVAVLFALPFGWLVLAALDGEASLSAGLPDRLTLDNFSAVLTFDISLRPILNGLVLAGGSALITIVAGTLCAYPLSRFQLRFKRPFLYTVLFATGLPVTAVMVPVYGLFVRLDALDSTFATTLFLAATSLPYAIWLMKGFIDGVPVELEEAAWVDGASRMTTLWRMVVPLVLPGASVVTLFTFMLAWGNFFVPFVLIQSPEKLPAAVAIHQFFSQFGAVAYGQLAAYSLIYSAPVVLVYLVISKVLGGAFTLSGATKG</sequence>
<feature type="transmembrane region" description="Helical" evidence="7">
    <location>
        <begin position="74"/>
        <end position="97"/>
    </location>
</feature>
<evidence type="ECO:0000256" key="7">
    <source>
        <dbReference type="RuleBase" id="RU363032"/>
    </source>
</evidence>
<dbReference type="GO" id="GO:0055085">
    <property type="term" value="P:transmembrane transport"/>
    <property type="evidence" value="ECO:0007669"/>
    <property type="project" value="InterPro"/>
</dbReference>
<evidence type="ECO:0000313" key="9">
    <source>
        <dbReference type="EMBL" id="RFU85022.1"/>
    </source>
</evidence>
<feature type="transmembrane region" description="Helical" evidence="7">
    <location>
        <begin position="142"/>
        <end position="161"/>
    </location>
</feature>
<protein>
    <submittedName>
        <fullName evidence="9">Carbohydrate ABC transporter permease</fullName>
    </submittedName>
</protein>
<dbReference type="Gene3D" id="1.10.3720.10">
    <property type="entry name" value="MetI-like"/>
    <property type="match status" value="1"/>
</dbReference>
<comment type="caution">
    <text evidence="9">The sequence shown here is derived from an EMBL/GenBank/DDBJ whole genome shotgun (WGS) entry which is preliminary data.</text>
</comment>
<feature type="transmembrane region" description="Helical" evidence="7">
    <location>
        <begin position="17"/>
        <end position="39"/>
    </location>
</feature>
<feature type="transmembrane region" description="Helical" evidence="7">
    <location>
        <begin position="109"/>
        <end position="130"/>
    </location>
</feature>
<keyword evidence="5 7" id="KW-1133">Transmembrane helix</keyword>
<evidence type="ECO:0000259" key="8">
    <source>
        <dbReference type="PROSITE" id="PS50928"/>
    </source>
</evidence>
<dbReference type="InterPro" id="IPR000515">
    <property type="entry name" value="MetI-like"/>
</dbReference>
<dbReference type="CDD" id="cd06261">
    <property type="entry name" value="TM_PBP2"/>
    <property type="match status" value="1"/>
</dbReference>
<feature type="transmembrane region" description="Helical" evidence="7">
    <location>
        <begin position="191"/>
        <end position="211"/>
    </location>
</feature>
<keyword evidence="6 7" id="KW-0472">Membrane</keyword>
<feature type="transmembrane region" description="Helical" evidence="7">
    <location>
        <begin position="248"/>
        <end position="266"/>
    </location>
</feature>